<name>A0ABQ9TQ21_SAGOE</name>
<protein>
    <submittedName>
        <fullName evidence="2">Uncharacterized protein</fullName>
    </submittedName>
</protein>
<comment type="caution">
    <text evidence="2">The sequence shown here is derived from an EMBL/GenBank/DDBJ whole genome shotgun (WGS) entry which is preliminary data.</text>
</comment>
<accession>A0ABQ9TQ21</accession>
<reference evidence="2 3" key="1">
    <citation type="submission" date="2023-05" db="EMBL/GenBank/DDBJ databases">
        <title>B98-5 Cell Line De Novo Hybrid Assembly: An Optical Mapping Approach.</title>
        <authorList>
            <person name="Kananen K."/>
            <person name="Auerbach J.A."/>
            <person name="Kautto E."/>
            <person name="Blachly J.S."/>
        </authorList>
    </citation>
    <scope>NUCLEOTIDE SEQUENCE [LARGE SCALE GENOMIC DNA]</scope>
    <source>
        <strain evidence="2">B95-8</strain>
        <tissue evidence="2">Cell line</tissue>
    </source>
</reference>
<feature type="region of interest" description="Disordered" evidence="1">
    <location>
        <begin position="1"/>
        <end position="83"/>
    </location>
</feature>
<feature type="compositionally biased region" description="Low complexity" evidence="1">
    <location>
        <begin position="42"/>
        <end position="57"/>
    </location>
</feature>
<feature type="compositionally biased region" description="Basic and acidic residues" evidence="1">
    <location>
        <begin position="74"/>
        <end position="83"/>
    </location>
</feature>
<proteinExistence type="predicted"/>
<organism evidence="2 3">
    <name type="scientific">Saguinus oedipus</name>
    <name type="common">Cotton-top tamarin</name>
    <name type="synonym">Oedipomidas oedipus</name>
    <dbReference type="NCBI Taxonomy" id="9490"/>
    <lineage>
        <taxon>Eukaryota</taxon>
        <taxon>Metazoa</taxon>
        <taxon>Chordata</taxon>
        <taxon>Craniata</taxon>
        <taxon>Vertebrata</taxon>
        <taxon>Euteleostomi</taxon>
        <taxon>Mammalia</taxon>
        <taxon>Eutheria</taxon>
        <taxon>Euarchontoglires</taxon>
        <taxon>Primates</taxon>
        <taxon>Haplorrhini</taxon>
        <taxon>Platyrrhini</taxon>
        <taxon>Cebidae</taxon>
        <taxon>Callitrichinae</taxon>
        <taxon>Saguinus</taxon>
    </lineage>
</organism>
<evidence type="ECO:0000313" key="2">
    <source>
        <dbReference type="EMBL" id="KAK2086893.1"/>
    </source>
</evidence>
<sequence length="83" mass="9096">MHAQPQPRPGKGVPVPPPLVWASRRGEKGTGRSQEQKDTHRGTPTSSSSRSLHSSPGARRVWGGLAKLRVPHPWRPERGPRPS</sequence>
<feature type="compositionally biased region" description="Basic and acidic residues" evidence="1">
    <location>
        <begin position="24"/>
        <end position="41"/>
    </location>
</feature>
<dbReference type="Proteomes" id="UP001266305">
    <property type="component" value="Unassembled WGS sequence"/>
</dbReference>
<dbReference type="EMBL" id="JASSZA010000019">
    <property type="protein sequence ID" value="KAK2086893.1"/>
    <property type="molecule type" value="Genomic_DNA"/>
</dbReference>
<evidence type="ECO:0000313" key="3">
    <source>
        <dbReference type="Proteomes" id="UP001266305"/>
    </source>
</evidence>
<gene>
    <name evidence="2" type="ORF">P7K49_032800</name>
</gene>
<keyword evidence="3" id="KW-1185">Reference proteome</keyword>
<evidence type="ECO:0000256" key="1">
    <source>
        <dbReference type="SAM" id="MobiDB-lite"/>
    </source>
</evidence>